<dbReference type="OrthoDB" id="3627463at2"/>
<dbReference type="Gene3D" id="2.30.110.10">
    <property type="entry name" value="Electron Transport, Fmn-binding Protein, Chain A"/>
    <property type="match status" value="1"/>
</dbReference>
<dbReference type="AlphaFoldDB" id="A0A0A0C2X6"/>
<feature type="domain" description="Pyridoxamine 5'-phosphate oxidase N-terminal" evidence="1">
    <location>
        <begin position="25"/>
        <end position="130"/>
    </location>
</feature>
<name>A0A0A0C2X6_9CELL</name>
<dbReference type="InterPro" id="IPR012349">
    <property type="entry name" value="Split_barrel_FMN-bd"/>
</dbReference>
<protein>
    <submittedName>
        <fullName evidence="2">Pyridoxamine 5'-phosphate oxidase</fullName>
    </submittedName>
</protein>
<dbReference type="RefSeq" id="WP_035058599.1">
    <property type="nucleotide sequence ID" value="NZ_AXCZ01000029.1"/>
</dbReference>
<dbReference type="Pfam" id="PF01243">
    <property type="entry name" value="PNPOx_N"/>
    <property type="match status" value="1"/>
</dbReference>
<gene>
    <name evidence="2" type="ORF">N869_11495</name>
</gene>
<sequence>MSAAPRELEQRAQDARSRLADDVDLWVATSGAAGPHLVPLSHLWDGSRILVSTARSTVTARNLVLDGRVRLALGQTRDVVVVDGTAELVKPADLEPAAGDAFAAATGFDPRRLAQPYVYFWVRPWRIQAWREENEIGGRDVMRDGGWLA</sequence>
<organism evidence="2 3">
    <name type="scientific">Cellulomonas bogoriensis 69B4 = DSM 16987</name>
    <dbReference type="NCBI Taxonomy" id="1386082"/>
    <lineage>
        <taxon>Bacteria</taxon>
        <taxon>Bacillati</taxon>
        <taxon>Actinomycetota</taxon>
        <taxon>Actinomycetes</taxon>
        <taxon>Micrococcales</taxon>
        <taxon>Cellulomonadaceae</taxon>
        <taxon>Cellulomonas</taxon>
    </lineage>
</organism>
<dbReference type="SUPFAM" id="SSF50475">
    <property type="entry name" value="FMN-binding split barrel"/>
    <property type="match status" value="1"/>
</dbReference>
<reference evidence="2 3" key="1">
    <citation type="submission" date="2013-08" db="EMBL/GenBank/DDBJ databases">
        <title>Genome sequencing of Cellulomonas bogoriensis 69B4.</title>
        <authorList>
            <person name="Chen F."/>
            <person name="Li Y."/>
            <person name="Wang G."/>
        </authorList>
    </citation>
    <scope>NUCLEOTIDE SEQUENCE [LARGE SCALE GENOMIC DNA]</scope>
    <source>
        <strain evidence="2 3">69B4</strain>
    </source>
</reference>
<dbReference type="Proteomes" id="UP000054314">
    <property type="component" value="Unassembled WGS sequence"/>
</dbReference>
<accession>A0A0A0C2X6</accession>
<comment type="caution">
    <text evidence="2">The sequence shown here is derived from an EMBL/GenBank/DDBJ whole genome shotgun (WGS) entry which is preliminary data.</text>
</comment>
<keyword evidence="3" id="KW-1185">Reference proteome</keyword>
<proteinExistence type="predicted"/>
<evidence type="ECO:0000313" key="3">
    <source>
        <dbReference type="Proteomes" id="UP000054314"/>
    </source>
</evidence>
<evidence type="ECO:0000259" key="1">
    <source>
        <dbReference type="Pfam" id="PF01243"/>
    </source>
</evidence>
<evidence type="ECO:0000313" key="2">
    <source>
        <dbReference type="EMBL" id="KGM13694.1"/>
    </source>
</evidence>
<dbReference type="EMBL" id="AXCZ01000029">
    <property type="protein sequence ID" value="KGM13694.1"/>
    <property type="molecule type" value="Genomic_DNA"/>
</dbReference>
<dbReference type="InterPro" id="IPR011576">
    <property type="entry name" value="Pyridox_Oxase_N"/>
</dbReference>